<dbReference type="RefSeq" id="WP_315649165.1">
    <property type="nucleotide sequence ID" value="NZ_JAVXZY010000001.1"/>
</dbReference>
<dbReference type="Pfam" id="PF01520">
    <property type="entry name" value="Amidase_3"/>
    <property type="match status" value="1"/>
</dbReference>
<evidence type="ECO:0000313" key="7">
    <source>
        <dbReference type="EMBL" id="MDT8997674.1"/>
    </source>
</evidence>
<reference evidence="7" key="1">
    <citation type="submission" date="2023-09" db="EMBL/GenBank/DDBJ databases">
        <title>Paucibacter sp. APW11 Genome sequencing and assembly.</title>
        <authorList>
            <person name="Kim I."/>
        </authorList>
    </citation>
    <scope>NUCLEOTIDE SEQUENCE</scope>
    <source>
        <strain evidence="7">APW11</strain>
    </source>
</reference>
<evidence type="ECO:0000313" key="8">
    <source>
        <dbReference type="Proteomes" id="UP001246372"/>
    </source>
</evidence>
<dbReference type="EMBL" id="JAVXZY010000001">
    <property type="protein sequence ID" value="MDT8997674.1"/>
    <property type="molecule type" value="Genomic_DNA"/>
</dbReference>
<protein>
    <recommendedName>
        <fullName evidence="2">N-acetylmuramoyl-L-alanine amidase</fullName>
        <ecNumber evidence="2">3.5.1.28</ecNumber>
    </recommendedName>
</protein>
<feature type="compositionally biased region" description="Low complexity" evidence="4">
    <location>
        <begin position="186"/>
        <end position="214"/>
    </location>
</feature>
<dbReference type="InterPro" id="IPR002508">
    <property type="entry name" value="MurNAc-LAA_cat"/>
</dbReference>
<comment type="caution">
    <text evidence="7">The sequence shown here is derived from an EMBL/GenBank/DDBJ whole genome shotgun (WGS) entry which is preliminary data.</text>
</comment>
<evidence type="ECO:0000256" key="4">
    <source>
        <dbReference type="SAM" id="MobiDB-lite"/>
    </source>
</evidence>
<dbReference type="Gene3D" id="2.60.40.3500">
    <property type="match status" value="1"/>
</dbReference>
<dbReference type="GO" id="GO:0008745">
    <property type="term" value="F:N-acetylmuramoyl-L-alanine amidase activity"/>
    <property type="evidence" value="ECO:0007669"/>
    <property type="project" value="UniProtKB-EC"/>
</dbReference>
<keyword evidence="3 7" id="KW-0378">Hydrolase</keyword>
<dbReference type="InterPro" id="IPR021731">
    <property type="entry name" value="AMIN_dom"/>
</dbReference>
<dbReference type="InterPro" id="IPR050695">
    <property type="entry name" value="N-acetylmuramoyl_amidase_3"/>
</dbReference>
<keyword evidence="8" id="KW-1185">Reference proteome</keyword>
<dbReference type="CDD" id="cd02696">
    <property type="entry name" value="MurNAc-LAA"/>
    <property type="match status" value="1"/>
</dbReference>
<feature type="signal peptide" evidence="5">
    <location>
        <begin position="1"/>
        <end position="15"/>
    </location>
</feature>
<feature type="region of interest" description="Disordered" evidence="4">
    <location>
        <begin position="171"/>
        <end position="229"/>
    </location>
</feature>
<dbReference type="SUPFAM" id="SSF53187">
    <property type="entry name" value="Zn-dependent exopeptidases"/>
    <property type="match status" value="1"/>
</dbReference>
<dbReference type="EC" id="3.5.1.28" evidence="2"/>
<feature type="compositionally biased region" description="Basic and acidic residues" evidence="4">
    <location>
        <begin position="171"/>
        <end position="184"/>
    </location>
</feature>
<dbReference type="SMART" id="SM00646">
    <property type="entry name" value="Ami_3"/>
    <property type="match status" value="1"/>
</dbReference>
<dbReference type="PANTHER" id="PTHR30404:SF0">
    <property type="entry name" value="N-ACETYLMURAMOYL-L-ALANINE AMIDASE AMIC"/>
    <property type="match status" value="1"/>
</dbReference>
<feature type="chain" id="PRO_5046944127" description="N-acetylmuramoyl-L-alanine amidase" evidence="5">
    <location>
        <begin position="16"/>
        <end position="472"/>
    </location>
</feature>
<gene>
    <name evidence="7" type="ORF">RQP53_00130</name>
</gene>
<evidence type="ECO:0000256" key="5">
    <source>
        <dbReference type="SAM" id="SignalP"/>
    </source>
</evidence>
<keyword evidence="5" id="KW-0732">Signal</keyword>
<comment type="catalytic activity">
    <reaction evidence="1">
        <text>Hydrolyzes the link between N-acetylmuramoyl residues and L-amino acid residues in certain cell-wall glycopeptides.</text>
        <dbReference type="EC" id="3.5.1.28"/>
    </reaction>
</comment>
<evidence type="ECO:0000256" key="2">
    <source>
        <dbReference type="ARBA" id="ARBA00011901"/>
    </source>
</evidence>
<name>A0ABU3P511_9BURK</name>
<dbReference type="PANTHER" id="PTHR30404">
    <property type="entry name" value="N-ACETYLMURAMOYL-L-ALANINE AMIDASE"/>
    <property type="match status" value="1"/>
</dbReference>
<dbReference type="Gene3D" id="3.40.630.40">
    <property type="entry name" value="Zn-dependent exopeptidases"/>
    <property type="match status" value="1"/>
</dbReference>
<sequence>MGGLALLLRAPQLLAAPAVTASAPASIVAVRVWPAADYTRVTLESDRPLVARHSLIANPDRLVIDVDDLELSLGLRELLGKVKPDDPYIAGVRVGQNQPRVVRIVLDLKQAVAPQIFTIAPVAAYRHRLVFDLHPAQEPDPLLALIREKEATASGAAQSVQDALGELIGRLEKPGKPESPKPEAPKPGAATSSTAASSPTSTTAAASAPALPASTPAPSPKPGSGVPPITVQQKLDRLIVIAIDPGHGGEDPGASGPSGLREKDVVLAIGLKLREALQSNANIRVMMTRDADFFVPLHERVNKARRVQADLFVSIHADAFFTPQARGASVFALSDGAASSQAARWMADRENAADLIGGVNVSVKDKAVLRAMLDMSTTAQIKDSLKLGSEVLGQIGQVGNLHKRRVEQAGFAVLKAPDVPSILVETAFISNPDEEAKLRDPDYQRKLVDAIATGIARYFAKNPPLARHRSMS</sequence>
<evidence type="ECO:0000259" key="6">
    <source>
        <dbReference type="SMART" id="SM00646"/>
    </source>
</evidence>
<organism evidence="7 8">
    <name type="scientific">Roseateles aquae</name>
    <dbReference type="NCBI Taxonomy" id="3077235"/>
    <lineage>
        <taxon>Bacteria</taxon>
        <taxon>Pseudomonadati</taxon>
        <taxon>Pseudomonadota</taxon>
        <taxon>Betaproteobacteria</taxon>
        <taxon>Burkholderiales</taxon>
        <taxon>Sphaerotilaceae</taxon>
        <taxon>Roseateles</taxon>
    </lineage>
</organism>
<feature type="domain" description="MurNAc-LAA" evidence="6">
    <location>
        <begin position="301"/>
        <end position="456"/>
    </location>
</feature>
<proteinExistence type="predicted"/>
<dbReference type="Proteomes" id="UP001246372">
    <property type="component" value="Unassembled WGS sequence"/>
</dbReference>
<dbReference type="Pfam" id="PF11741">
    <property type="entry name" value="AMIN"/>
    <property type="match status" value="1"/>
</dbReference>
<evidence type="ECO:0000256" key="1">
    <source>
        <dbReference type="ARBA" id="ARBA00001561"/>
    </source>
</evidence>
<accession>A0ABU3P511</accession>
<evidence type="ECO:0000256" key="3">
    <source>
        <dbReference type="ARBA" id="ARBA00022801"/>
    </source>
</evidence>